<evidence type="ECO:0000313" key="3">
    <source>
        <dbReference type="Proteomes" id="UP000517916"/>
    </source>
</evidence>
<sequence>MRADRAKQVPEIGVELHDLAPDEVAAQVRERIGGLARYTQHPIIWATVWFSVPTGRARAKGAIVAHAVLQVGGTQLLAFAAGASVGDATERVRTALRGQLVALTRQRRRRASRTAPELPTQATGTPERGRSRHLTG</sequence>
<dbReference type="EMBL" id="JACJID010000004">
    <property type="protein sequence ID" value="MBA8928910.1"/>
    <property type="molecule type" value="Genomic_DNA"/>
</dbReference>
<proteinExistence type="predicted"/>
<comment type="caution">
    <text evidence="2">The sequence shown here is derived from an EMBL/GenBank/DDBJ whole genome shotgun (WGS) entry which is preliminary data.</text>
</comment>
<keyword evidence="3" id="KW-1185">Reference proteome</keyword>
<name>A0ABR6BPV8_9PSEU</name>
<dbReference type="Proteomes" id="UP000517916">
    <property type="component" value="Unassembled WGS sequence"/>
</dbReference>
<gene>
    <name evidence="2" type="ORF">BC739_006127</name>
</gene>
<reference evidence="2 3" key="1">
    <citation type="submission" date="2020-08" db="EMBL/GenBank/DDBJ databases">
        <title>Genomic Encyclopedia of Archaeal and Bacterial Type Strains, Phase II (KMG-II): from individual species to whole genera.</title>
        <authorList>
            <person name="Goeker M."/>
        </authorList>
    </citation>
    <scope>NUCLEOTIDE SEQUENCE [LARGE SCALE GENOMIC DNA]</scope>
    <source>
        <strain evidence="2 3">DSM 43850</strain>
    </source>
</reference>
<dbReference type="RefSeq" id="WP_025356046.1">
    <property type="nucleotide sequence ID" value="NZ_BAAABQ010000016.1"/>
</dbReference>
<accession>A0ABR6BPV8</accession>
<dbReference type="SUPFAM" id="SSF69754">
    <property type="entry name" value="Ribosome binding protein Y (YfiA homologue)"/>
    <property type="match status" value="1"/>
</dbReference>
<protein>
    <submittedName>
        <fullName evidence="2">Uncharacterized protein</fullName>
    </submittedName>
</protein>
<dbReference type="Gene3D" id="3.30.160.100">
    <property type="entry name" value="Ribosome hibernation promotion factor-like"/>
    <property type="match status" value="1"/>
</dbReference>
<feature type="region of interest" description="Disordered" evidence="1">
    <location>
        <begin position="105"/>
        <end position="136"/>
    </location>
</feature>
<evidence type="ECO:0000256" key="1">
    <source>
        <dbReference type="SAM" id="MobiDB-lite"/>
    </source>
</evidence>
<dbReference type="InterPro" id="IPR036567">
    <property type="entry name" value="RHF-like"/>
</dbReference>
<organism evidence="2 3">
    <name type="scientific">Kutzneria viridogrisea</name>
    <dbReference type="NCBI Taxonomy" id="47990"/>
    <lineage>
        <taxon>Bacteria</taxon>
        <taxon>Bacillati</taxon>
        <taxon>Actinomycetota</taxon>
        <taxon>Actinomycetes</taxon>
        <taxon>Pseudonocardiales</taxon>
        <taxon>Pseudonocardiaceae</taxon>
        <taxon>Kutzneria</taxon>
    </lineage>
</organism>
<evidence type="ECO:0000313" key="2">
    <source>
        <dbReference type="EMBL" id="MBA8928910.1"/>
    </source>
</evidence>